<feature type="binding site" evidence="6">
    <location>
        <position position="175"/>
    </location>
    <ligand>
        <name>substrate</name>
    </ligand>
</feature>
<dbReference type="EC" id="3.4.11.18" evidence="6 7"/>
<dbReference type="InterPro" id="IPR001714">
    <property type="entry name" value="Pept_M24_MAP"/>
</dbReference>
<dbReference type="InterPro" id="IPR036005">
    <property type="entry name" value="Creatinase/aminopeptidase-like"/>
</dbReference>
<feature type="binding site" evidence="6">
    <location>
        <position position="232"/>
    </location>
    <ligand>
        <name>a divalent metal cation</name>
        <dbReference type="ChEBI" id="CHEBI:60240"/>
        <label>1</label>
    </ligand>
</feature>
<feature type="domain" description="Peptidase M24" evidence="8">
    <location>
        <begin position="11"/>
        <end position="239"/>
    </location>
</feature>
<dbReference type="Proteomes" id="UP000696931">
    <property type="component" value="Unassembled WGS sequence"/>
</dbReference>
<evidence type="ECO:0000256" key="1">
    <source>
        <dbReference type="ARBA" id="ARBA00002521"/>
    </source>
</evidence>
<comment type="similarity">
    <text evidence="6">Belongs to the peptidase M24A family. Methionine aminopeptidase type 1 subfamily.</text>
</comment>
<feature type="binding site" evidence="6">
    <location>
        <position position="105"/>
    </location>
    <ligand>
        <name>a divalent metal cation</name>
        <dbReference type="ChEBI" id="CHEBI:60240"/>
        <label>1</label>
    </ligand>
</feature>
<comment type="cofactor">
    <cofactor evidence="6">
        <name>Co(2+)</name>
        <dbReference type="ChEBI" id="CHEBI:48828"/>
    </cofactor>
    <cofactor evidence="6">
        <name>Zn(2+)</name>
        <dbReference type="ChEBI" id="CHEBI:29105"/>
    </cofactor>
    <cofactor evidence="6">
        <name>Mn(2+)</name>
        <dbReference type="ChEBI" id="CHEBI:29035"/>
    </cofactor>
    <cofactor evidence="6">
        <name>Fe(2+)</name>
        <dbReference type="ChEBI" id="CHEBI:29033"/>
    </cofactor>
    <text evidence="6">Binds 2 divalent metal cations per subunit. Has a high-affinity and a low affinity metal-binding site. The true nature of the physiological cofactor is under debate. The enzyme is active with cobalt, zinc, manganese or divalent iron ions. Most likely, methionine aminopeptidases function as mononuclear Fe(2+)-metalloproteases under physiological conditions, and the catalytically relevant metal-binding site has been assigned to the histidine-containing high-affinity site.</text>
</comment>
<reference evidence="9" key="1">
    <citation type="submission" date="2020-07" db="EMBL/GenBank/DDBJ databases">
        <title>Huge and variable diversity of episymbiotic CPR bacteria and DPANN archaea in groundwater ecosystems.</title>
        <authorList>
            <person name="He C.Y."/>
            <person name="Keren R."/>
            <person name="Whittaker M."/>
            <person name="Farag I.F."/>
            <person name="Doudna J."/>
            <person name="Cate J.H.D."/>
            <person name="Banfield J.F."/>
        </authorList>
    </citation>
    <scope>NUCLEOTIDE SEQUENCE</scope>
    <source>
        <strain evidence="9">NC_groundwater_1813_Pr3_B-0.1um_71_17</strain>
    </source>
</reference>
<evidence type="ECO:0000259" key="8">
    <source>
        <dbReference type="Pfam" id="PF00557"/>
    </source>
</evidence>
<dbReference type="SUPFAM" id="SSF55920">
    <property type="entry name" value="Creatinase/aminopeptidase"/>
    <property type="match status" value="1"/>
</dbReference>
<dbReference type="GO" id="GO:0004239">
    <property type="term" value="F:initiator methionyl aminopeptidase activity"/>
    <property type="evidence" value="ECO:0007669"/>
    <property type="project" value="UniProtKB-UniRule"/>
</dbReference>
<dbReference type="InterPro" id="IPR000994">
    <property type="entry name" value="Pept_M24"/>
</dbReference>
<evidence type="ECO:0000313" key="10">
    <source>
        <dbReference type="Proteomes" id="UP000696931"/>
    </source>
</evidence>
<evidence type="ECO:0000256" key="3">
    <source>
        <dbReference type="ARBA" id="ARBA00022670"/>
    </source>
</evidence>
<dbReference type="CDD" id="cd01086">
    <property type="entry name" value="MetAP1"/>
    <property type="match status" value="1"/>
</dbReference>
<dbReference type="Gene3D" id="3.90.230.10">
    <property type="entry name" value="Creatinase/methionine aminopeptidase superfamily"/>
    <property type="match status" value="1"/>
</dbReference>
<dbReference type="GO" id="GO:0006508">
    <property type="term" value="P:proteolysis"/>
    <property type="evidence" value="ECO:0007669"/>
    <property type="project" value="UniProtKB-KW"/>
</dbReference>
<evidence type="ECO:0000256" key="7">
    <source>
        <dbReference type="RuleBase" id="RU003653"/>
    </source>
</evidence>
<keyword evidence="2 6" id="KW-0031">Aminopeptidase</keyword>
<comment type="caution">
    <text evidence="9">The sequence shown here is derived from an EMBL/GenBank/DDBJ whole genome shotgun (WGS) entry which is preliminary data.</text>
</comment>
<feature type="binding site" evidence="6">
    <location>
        <position position="105"/>
    </location>
    <ligand>
        <name>a divalent metal cation</name>
        <dbReference type="ChEBI" id="CHEBI:60240"/>
        <label>2</label>
        <note>catalytic</note>
    </ligand>
</feature>
<comment type="subunit">
    <text evidence="6">Monomer.</text>
</comment>
<organism evidence="9 10">
    <name type="scientific">Eiseniibacteriota bacterium</name>
    <dbReference type="NCBI Taxonomy" id="2212470"/>
    <lineage>
        <taxon>Bacteria</taxon>
        <taxon>Candidatus Eiseniibacteriota</taxon>
    </lineage>
</organism>
<evidence type="ECO:0000256" key="5">
    <source>
        <dbReference type="ARBA" id="ARBA00022801"/>
    </source>
</evidence>
<feature type="binding site" evidence="6">
    <location>
        <position position="201"/>
    </location>
    <ligand>
        <name>a divalent metal cation</name>
        <dbReference type="ChEBI" id="CHEBI:60240"/>
        <label>2</label>
        <note>catalytic</note>
    </ligand>
</feature>
<keyword evidence="5 6" id="KW-0378">Hydrolase</keyword>
<keyword evidence="4 6" id="KW-0479">Metal-binding</keyword>
<dbReference type="NCBIfam" id="TIGR00500">
    <property type="entry name" value="met_pdase_I"/>
    <property type="match status" value="1"/>
</dbReference>
<evidence type="ECO:0000256" key="6">
    <source>
        <dbReference type="HAMAP-Rule" id="MF_01974"/>
    </source>
</evidence>
<dbReference type="EMBL" id="JACRIW010000120">
    <property type="protein sequence ID" value="MBI5171133.1"/>
    <property type="molecule type" value="Genomic_DNA"/>
</dbReference>
<comment type="catalytic activity">
    <reaction evidence="6 7">
        <text>Release of N-terminal amino acids, preferentially methionine, from peptides and arylamides.</text>
        <dbReference type="EC" id="3.4.11.18"/>
    </reaction>
</comment>
<protein>
    <recommendedName>
        <fullName evidence="6 7">Methionine aminopeptidase</fullName>
        <shortName evidence="6">MAP</shortName>
        <shortName evidence="6">MetAP</shortName>
        <ecNumber evidence="6 7">3.4.11.18</ecNumber>
    </recommendedName>
    <alternativeName>
        <fullName evidence="6">Peptidase M</fullName>
    </alternativeName>
</protein>
<comment type="function">
    <text evidence="1 6">Removes the N-terminal methionine from nascent proteins. The N-terminal methionine is often cleaved when the second residue in the primary sequence is small and uncharged (Met-Ala-, Cys, Gly, Pro, Ser, Thr, or Val). Requires deformylation of the N(alpha)-formylated initiator methionine before it can be hydrolyzed.</text>
</comment>
<proteinExistence type="inferred from homology"/>
<evidence type="ECO:0000256" key="4">
    <source>
        <dbReference type="ARBA" id="ARBA00022723"/>
    </source>
</evidence>
<evidence type="ECO:0000256" key="2">
    <source>
        <dbReference type="ARBA" id="ARBA00022438"/>
    </source>
</evidence>
<dbReference type="PANTHER" id="PTHR43330">
    <property type="entry name" value="METHIONINE AMINOPEPTIDASE"/>
    <property type="match status" value="1"/>
</dbReference>
<dbReference type="AlphaFoldDB" id="A0A933W4K3"/>
<name>A0A933W4K3_UNCEI</name>
<dbReference type="PRINTS" id="PR00599">
    <property type="entry name" value="MAPEPTIDASE"/>
</dbReference>
<dbReference type="GO" id="GO:0046872">
    <property type="term" value="F:metal ion binding"/>
    <property type="evidence" value="ECO:0007669"/>
    <property type="project" value="UniProtKB-UniRule"/>
</dbReference>
<dbReference type="GO" id="GO:0070006">
    <property type="term" value="F:metalloaminopeptidase activity"/>
    <property type="evidence" value="ECO:0007669"/>
    <property type="project" value="UniProtKB-UniRule"/>
</dbReference>
<dbReference type="Pfam" id="PF00557">
    <property type="entry name" value="Peptidase_M24"/>
    <property type="match status" value="1"/>
</dbReference>
<sequence>MKIESEDDLAGMKAAGRVVRETLDAMRIAVEPGISTAQLDALAARVLRDRGARSAPRLVYDFPGETCICVNDEIVHGIPSPKRVLAEGDLVTLDVTVEKDGYMADAAITLPVGRVSARAARLVAATAQVLERALDEVRPGRRAFEVGRVIEREAGRHGLSPVRALQGHGIGRTIHEDPMMPNWADPEARDVLEDGLVLTVEPILSLGSGESYESNDGWTILAADGAWSAHFEHTLVVTKGRPILLTA</sequence>
<feature type="binding site" evidence="6">
    <location>
        <position position="232"/>
    </location>
    <ligand>
        <name>a divalent metal cation</name>
        <dbReference type="ChEBI" id="CHEBI:60240"/>
        <label>2</label>
        <note>catalytic</note>
    </ligand>
</feature>
<dbReference type="InterPro" id="IPR002467">
    <property type="entry name" value="Pept_M24A_MAP1"/>
</dbReference>
<accession>A0A933W4K3</accession>
<gene>
    <name evidence="6 9" type="primary">map</name>
    <name evidence="9" type="ORF">HZA61_16725</name>
</gene>
<dbReference type="PANTHER" id="PTHR43330:SF13">
    <property type="entry name" value="METHIONINE AMINOPEPTIDASE 2"/>
    <property type="match status" value="1"/>
</dbReference>
<keyword evidence="3 6" id="KW-0645">Protease</keyword>
<feature type="binding site" evidence="6">
    <location>
        <position position="94"/>
    </location>
    <ligand>
        <name>a divalent metal cation</name>
        <dbReference type="ChEBI" id="CHEBI:60240"/>
        <label>1</label>
    </ligand>
</feature>
<feature type="binding site" evidence="6">
    <location>
        <position position="168"/>
    </location>
    <ligand>
        <name>a divalent metal cation</name>
        <dbReference type="ChEBI" id="CHEBI:60240"/>
        <label>2</label>
        <note>catalytic</note>
    </ligand>
</feature>
<feature type="binding site" evidence="6">
    <location>
        <position position="76"/>
    </location>
    <ligand>
        <name>substrate</name>
    </ligand>
</feature>
<dbReference type="HAMAP" id="MF_01974">
    <property type="entry name" value="MetAP_1"/>
    <property type="match status" value="1"/>
</dbReference>
<evidence type="ECO:0000313" key="9">
    <source>
        <dbReference type="EMBL" id="MBI5171133.1"/>
    </source>
</evidence>